<organism evidence="2 3">
    <name type="scientific">Periplaneta americana</name>
    <name type="common">American cockroach</name>
    <name type="synonym">Blatta americana</name>
    <dbReference type="NCBI Taxonomy" id="6978"/>
    <lineage>
        <taxon>Eukaryota</taxon>
        <taxon>Metazoa</taxon>
        <taxon>Ecdysozoa</taxon>
        <taxon>Arthropoda</taxon>
        <taxon>Hexapoda</taxon>
        <taxon>Insecta</taxon>
        <taxon>Pterygota</taxon>
        <taxon>Neoptera</taxon>
        <taxon>Polyneoptera</taxon>
        <taxon>Dictyoptera</taxon>
        <taxon>Blattodea</taxon>
        <taxon>Blattoidea</taxon>
        <taxon>Blattidae</taxon>
        <taxon>Blattinae</taxon>
        <taxon>Periplaneta</taxon>
    </lineage>
</organism>
<gene>
    <name evidence="2" type="ORF">ANN_27224</name>
</gene>
<feature type="region of interest" description="Disordered" evidence="1">
    <location>
        <begin position="1"/>
        <end position="24"/>
    </location>
</feature>
<dbReference type="EMBL" id="JAJSOF020000040">
    <property type="protein sequence ID" value="KAJ4426410.1"/>
    <property type="molecule type" value="Genomic_DNA"/>
</dbReference>
<comment type="caution">
    <text evidence="2">The sequence shown here is derived from an EMBL/GenBank/DDBJ whole genome shotgun (WGS) entry which is preliminary data.</text>
</comment>
<evidence type="ECO:0000313" key="2">
    <source>
        <dbReference type="EMBL" id="KAJ4426410.1"/>
    </source>
</evidence>
<evidence type="ECO:0000256" key="1">
    <source>
        <dbReference type="SAM" id="MobiDB-lite"/>
    </source>
</evidence>
<accession>A0ABQ8RXP8</accession>
<evidence type="ECO:0000313" key="3">
    <source>
        <dbReference type="Proteomes" id="UP001148838"/>
    </source>
</evidence>
<keyword evidence="3" id="KW-1185">Reference proteome</keyword>
<reference evidence="2 3" key="1">
    <citation type="journal article" date="2022" name="Allergy">
        <title>Genome assembly and annotation of Periplaneta americana reveal a comprehensive cockroach allergen profile.</title>
        <authorList>
            <person name="Wang L."/>
            <person name="Xiong Q."/>
            <person name="Saelim N."/>
            <person name="Wang L."/>
            <person name="Nong W."/>
            <person name="Wan A.T."/>
            <person name="Shi M."/>
            <person name="Liu X."/>
            <person name="Cao Q."/>
            <person name="Hui J.H.L."/>
            <person name="Sookrung N."/>
            <person name="Leung T.F."/>
            <person name="Tungtrongchitr A."/>
            <person name="Tsui S.K.W."/>
        </authorList>
    </citation>
    <scope>NUCLEOTIDE SEQUENCE [LARGE SCALE GENOMIC DNA]</scope>
    <source>
        <strain evidence="2">PWHHKU_190912</strain>
    </source>
</reference>
<dbReference type="Proteomes" id="UP001148838">
    <property type="component" value="Unassembled WGS sequence"/>
</dbReference>
<protein>
    <submittedName>
        <fullName evidence="2">Uncharacterized protein</fullName>
    </submittedName>
</protein>
<name>A0ABQ8RXP8_PERAM</name>
<feature type="compositionally biased region" description="Basic and acidic residues" evidence="1">
    <location>
        <begin position="1"/>
        <end position="10"/>
    </location>
</feature>
<sequence>MASWTVHRENSGVSSAGQRASAYPPNDSTWMDAAAASGITLELVCKLPNTDHHLETAFSQLTPDKLNNIFLTLQSHLIEIMKVNDGNNNKIPHMQKGHMDHLSIGVSSEHLRRGYSSTAVVDLWF</sequence>
<proteinExistence type="predicted"/>